<evidence type="ECO:0000313" key="1">
    <source>
        <dbReference type="EMBL" id="SEB07230.1"/>
    </source>
</evidence>
<protein>
    <submittedName>
        <fullName evidence="1">Uncharacterized protein</fullName>
    </submittedName>
</protein>
<dbReference type="STRING" id="425514.SAMN05443550_109217"/>
<dbReference type="InterPro" id="IPR046601">
    <property type="entry name" value="DUF6660"/>
</dbReference>
<keyword evidence="2" id="KW-1185">Reference proteome</keyword>
<proteinExistence type="predicted"/>
<dbReference type="Proteomes" id="UP000198850">
    <property type="component" value="Unassembled WGS sequence"/>
</dbReference>
<dbReference type="AlphaFoldDB" id="A0A1H4GE17"/>
<gene>
    <name evidence="1" type="ORF">SAMN05443550_109217</name>
</gene>
<dbReference type="OrthoDB" id="997115at2"/>
<reference evidence="1 2" key="1">
    <citation type="submission" date="2016-10" db="EMBL/GenBank/DDBJ databases">
        <authorList>
            <person name="de Groot N.N."/>
        </authorList>
    </citation>
    <scope>NUCLEOTIDE SEQUENCE [LARGE SCALE GENOMIC DNA]</scope>
    <source>
        <strain evidence="1 2">DSM 19033</strain>
    </source>
</reference>
<evidence type="ECO:0000313" key="2">
    <source>
        <dbReference type="Proteomes" id="UP000198850"/>
    </source>
</evidence>
<name>A0A1H4GE17_9SPHI</name>
<dbReference type="EMBL" id="FNRA01000009">
    <property type="protein sequence ID" value="SEB07230.1"/>
    <property type="molecule type" value="Genomic_DNA"/>
</dbReference>
<dbReference type="RefSeq" id="WP_090558578.1">
    <property type="nucleotide sequence ID" value="NZ_FNRA01000009.1"/>
</dbReference>
<organism evidence="1 2">
    <name type="scientific">Pedobacter hartonius</name>
    <dbReference type="NCBI Taxonomy" id="425514"/>
    <lineage>
        <taxon>Bacteria</taxon>
        <taxon>Pseudomonadati</taxon>
        <taxon>Bacteroidota</taxon>
        <taxon>Sphingobacteriia</taxon>
        <taxon>Sphingobacteriales</taxon>
        <taxon>Sphingobacteriaceae</taxon>
        <taxon>Pedobacter</taxon>
    </lineage>
</organism>
<sequence>MKYFTIVLGLYFAFLALMPCQDKEDVATGEVFTSIQKDQMAHNQKEQESCPPFCSCYCCSTVRHITSKVSVTVFSQTVMRLYPDVAVVPVQEQSIKIWQPPQIA</sequence>
<accession>A0A1H4GE17</accession>
<dbReference type="Pfam" id="PF20365">
    <property type="entry name" value="DUF6660"/>
    <property type="match status" value="1"/>
</dbReference>